<comment type="caution">
    <text evidence="4">The sequence shown here is derived from an EMBL/GenBank/DDBJ whole genome shotgun (WGS) entry which is preliminary data.</text>
</comment>
<dbReference type="PROSITE" id="PS50297">
    <property type="entry name" value="ANK_REP_REGION"/>
    <property type="match status" value="1"/>
</dbReference>
<feature type="compositionally biased region" description="Low complexity" evidence="2">
    <location>
        <begin position="182"/>
        <end position="193"/>
    </location>
</feature>
<feature type="signal peptide" evidence="3">
    <location>
        <begin position="1"/>
        <end position="26"/>
    </location>
</feature>
<dbReference type="SUPFAM" id="SSF48403">
    <property type="entry name" value="Ankyrin repeat"/>
    <property type="match status" value="1"/>
</dbReference>
<gene>
    <name evidence="4" type="ORF">XA68_13084</name>
</gene>
<proteinExistence type="predicted"/>
<dbReference type="Gene3D" id="1.25.40.20">
    <property type="entry name" value="Ankyrin repeat-containing domain"/>
    <property type="match status" value="1"/>
</dbReference>
<organism evidence="4 5">
    <name type="scientific">Ophiocordyceps unilateralis</name>
    <name type="common">Zombie-ant fungus</name>
    <name type="synonym">Torrubia unilateralis</name>
    <dbReference type="NCBI Taxonomy" id="268505"/>
    <lineage>
        <taxon>Eukaryota</taxon>
        <taxon>Fungi</taxon>
        <taxon>Dikarya</taxon>
        <taxon>Ascomycota</taxon>
        <taxon>Pezizomycotina</taxon>
        <taxon>Sordariomycetes</taxon>
        <taxon>Hypocreomycetidae</taxon>
        <taxon>Hypocreales</taxon>
        <taxon>Ophiocordycipitaceae</taxon>
        <taxon>Ophiocordyceps</taxon>
    </lineage>
</organism>
<dbReference type="AlphaFoldDB" id="A0A2A9PC67"/>
<keyword evidence="1" id="KW-0040">ANK repeat</keyword>
<dbReference type="SMART" id="SM00248">
    <property type="entry name" value="ANK"/>
    <property type="match status" value="2"/>
</dbReference>
<keyword evidence="3" id="KW-0732">Signal</keyword>
<dbReference type="PROSITE" id="PS50088">
    <property type="entry name" value="ANK_REPEAT"/>
    <property type="match status" value="1"/>
</dbReference>
<dbReference type="Gene3D" id="3.90.210.10">
    <property type="entry name" value="Heat-Labile Enterotoxin, subunit A"/>
    <property type="match status" value="1"/>
</dbReference>
<feature type="repeat" description="ANK" evidence="1">
    <location>
        <begin position="1076"/>
        <end position="1108"/>
    </location>
</feature>
<sequence length="1134" mass="123372">MASRRVVAMNLAMVLILSSSIGQFSAVATEAHAPPTAGLELGAERRPEIDSDLEEDPEGLLHPPRFGRFNSRLRPFADPHIYVNVRAGQNNGDYVSMDDLRQDAVGDGPNRDPNVDIGGGAGQAEDDYIQMGGLRGNARGHPEPNEPYYANMGQNRPDEGPAVEMGNDNSEEPIAGAGGSLPTGSGSSSGSTPDVNYSGWESDTSGESFHFEDEEEPHVSHADDLAQPNVDSLNDDVSPDYDAPVDAGSNSQNQPFGPRYPQLDDVVPQPASPIAPHGRGRFLGADDDIPFIDAPGVDIYGGTEHGYEMIESDTDELVGPGPTYETIPPALPDRNSRLDLEGIEAEASGGAAAEEKAVEYVYLCSTQKVSEIKRIGGVFPRGYRPPQSGSDAGSQTGSSFDLDDYFHGEGQNAYVVTYEDLPDAAQVAAEWTGGGKVRIWKVKTTPNMFPESSISGVQATIGERYLAFGGIHKGQMAGYYKLGNEPAQRIQGLRNGVPPKESGFKYVANRGYRPVTYANERNVLPSEMADETRAELRAMLKLPACRERSGGPSKRSIRKCVWRGGDRDLEKGSGGNEDLEVEEGEDVDLSDAMVEEGLDGPKAEKMPLSEAGDTNLYDEPFEKMGVSVPESSEAIEAKVLSGSSDDVRVSAQLERTELAAVVDGFAAHTFKDLVKQLKLKIPKYFNGPVANVASLRRELVQVASIKTWSSRYSGGALWIALTTTYVYDMIRAWREESATELEKVAVTLSLLPVVGCSFKAMVDRDHGAISPIGTSLCFVGDILLFTPLAPVAVLIRAIGSVVDHAEQNSVDFIVQQHDAGWRKHYSELEHTLQSETFRLNVSDRYATEMAVIAFQASEQMGMLEASRQIASRRQANMTQADGLELEATTARAREEVKQKMCGDMRYKKLWFERWLPVVMAYHMRDQATNYTAIFMDRQTDKIMADLDTAQTMASITDFHYPQPPSQAEARKAAVEAKLRKLGNALGYMKRVEIEIQAQKIQSIVTNLLTTLNFALPDLCDCPSQVKEIQLLTALRDSRDKLEAALLCATSRGYHDVVDYILQKALYTTDINAVDEDGNSALLLAVANGRTDMAARLLHAGADPNLANKHGQTLASLGADSEQNGVATPETKRAK</sequence>
<accession>A0A2A9PC67</accession>
<dbReference type="Proteomes" id="UP000037136">
    <property type="component" value="Unassembled WGS sequence"/>
</dbReference>
<dbReference type="OrthoDB" id="539213at2759"/>
<name>A0A2A9PC67_OPHUN</name>
<feature type="region of interest" description="Disordered" evidence="2">
    <location>
        <begin position="380"/>
        <end position="402"/>
    </location>
</feature>
<dbReference type="InterPro" id="IPR036770">
    <property type="entry name" value="Ankyrin_rpt-contain_sf"/>
</dbReference>
<dbReference type="EMBL" id="LAZP02000247">
    <property type="protein sequence ID" value="PFH58878.1"/>
    <property type="molecule type" value="Genomic_DNA"/>
</dbReference>
<dbReference type="InterPro" id="IPR002110">
    <property type="entry name" value="Ankyrin_rpt"/>
</dbReference>
<feature type="chain" id="PRO_5012315335" evidence="3">
    <location>
        <begin position="27"/>
        <end position="1134"/>
    </location>
</feature>
<feature type="region of interest" description="Disordered" evidence="2">
    <location>
        <begin position="566"/>
        <end position="590"/>
    </location>
</feature>
<reference evidence="4 5" key="2">
    <citation type="journal article" date="2017" name="Sci. Rep.">
        <title>Ant-infecting Ophiocordyceps genomes reveal a high diversity of potential behavioral manipulation genes and a possible major role for enterotoxins.</title>
        <authorList>
            <person name="de Bekker C."/>
            <person name="Ohm R.A."/>
            <person name="Evans H.C."/>
            <person name="Brachmann A."/>
            <person name="Hughes D.P."/>
        </authorList>
    </citation>
    <scope>NUCLEOTIDE SEQUENCE [LARGE SCALE GENOMIC DNA]</scope>
    <source>
        <strain evidence="4 5">SC16a</strain>
    </source>
</reference>
<feature type="compositionally biased region" description="Acidic residues" evidence="2">
    <location>
        <begin position="577"/>
        <end position="590"/>
    </location>
</feature>
<evidence type="ECO:0000256" key="1">
    <source>
        <dbReference type="PROSITE-ProRule" id="PRU00023"/>
    </source>
</evidence>
<protein>
    <submittedName>
        <fullName evidence="4">Uncharacterized protein</fullName>
    </submittedName>
</protein>
<dbReference type="Pfam" id="PF12796">
    <property type="entry name" value="Ank_2"/>
    <property type="match status" value="1"/>
</dbReference>
<dbReference type="SUPFAM" id="SSF56399">
    <property type="entry name" value="ADP-ribosylation"/>
    <property type="match status" value="1"/>
</dbReference>
<evidence type="ECO:0000256" key="2">
    <source>
        <dbReference type="SAM" id="MobiDB-lite"/>
    </source>
</evidence>
<evidence type="ECO:0000256" key="3">
    <source>
        <dbReference type="SAM" id="SignalP"/>
    </source>
</evidence>
<feature type="compositionally biased region" description="Polar residues" evidence="2">
    <location>
        <begin position="387"/>
        <end position="399"/>
    </location>
</feature>
<dbReference type="STRING" id="268505.A0A2A9PC67"/>
<keyword evidence="5" id="KW-1185">Reference proteome</keyword>
<evidence type="ECO:0000313" key="4">
    <source>
        <dbReference type="EMBL" id="PFH58878.1"/>
    </source>
</evidence>
<evidence type="ECO:0000313" key="5">
    <source>
        <dbReference type="Proteomes" id="UP000037136"/>
    </source>
</evidence>
<reference evidence="4 5" key="1">
    <citation type="journal article" date="2015" name="BMC Genomics">
        <title>Gene expression during zombie ant biting behavior reflects the complexity underlying fungal parasitic behavioral manipulation.</title>
        <authorList>
            <person name="de Bekker C."/>
            <person name="Ohm R.A."/>
            <person name="Loreto R.G."/>
            <person name="Sebastian A."/>
            <person name="Albert I."/>
            <person name="Merrow M."/>
            <person name="Brachmann A."/>
            <person name="Hughes D.P."/>
        </authorList>
    </citation>
    <scope>NUCLEOTIDE SEQUENCE [LARGE SCALE GENOMIC DNA]</scope>
    <source>
        <strain evidence="4 5">SC16a</strain>
    </source>
</reference>
<feature type="region of interest" description="Disordered" evidence="2">
    <location>
        <begin position="132"/>
        <end position="265"/>
    </location>
</feature>